<keyword evidence="1" id="KW-0472">Membrane</keyword>
<sequence length="69" mass="7411">MRRRSPALFMVLAAFTIPVAVEMRTVFGFFGIDLPLAAVAGFEVLLLVGLLVIYLLGEPESTGDSASPR</sequence>
<evidence type="ECO:0000313" key="2">
    <source>
        <dbReference type="EMBL" id="ELY25504.1"/>
    </source>
</evidence>
<gene>
    <name evidence="2" type="ORF">C499_13505</name>
</gene>
<keyword evidence="1" id="KW-0812">Transmembrane</keyword>
<dbReference type="Proteomes" id="UP000011585">
    <property type="component" value="Unassembled WGS sequence"/>
</dbReference>
<dbReference type="RefSeq" id="WP_006056006.1">
    <property type="nucleotide sequence ID" value="NC_014735.1"/>
</dbReference>
<keyword evidence="1" id="KW-1133">Transmembrane helix</keyword>
<reference evidence="2 3" key="1">
    <citation type="journal article" date="2014" name="PLoS Genet.">
        <title>Phylogenetically driven sequencing of extremely halophilic archaea reveals strategies for static and dynamic osmo-response.</title>
        <authorList>
            <person name="Becker E.A."/>
            <person name="Seitzer P.M."/>
            <person name="Tritt A."/>
            <person name="Larsen D."/>
            <person name="Krusor M."/>
            <person name="Yao A.I."/>
            <person name="Wu D."/>
            <person name="Madern D."/>
            <person name="Eisen J.A."/>
            <person name="Darling A.E."/>
            <person name="Facciotti M.T."/>
        </authorList>
    </citation>
    <scope>NUCLEOTIDE SEQUENCE [LARGE SCALE GENOMIC DNA]</scope>
    <source>
        <strain evidence="2 3">DSM 11551</strain>
    </source>
</reference>
<comment type="caution">
    <text evidence="2">The sequence shown here is derived from an EMBL/GenBank/DDBJ whole genome shotgun (WGS) entry which is preliminary data.</text>
</comment>
<evidence type="ECO:0008006" key="4">
    <source>
        <dbReference type="Google" id="ProtNLM"/>
    </source>
</evidence>
<evidence type="ECO:0000256" key="1">
    <source>
        <dbReference type="SAM" id="Phobius"/>
    </source>
</evidence>
<dbReference type="GeneID" id="9989036"/>
<protein>
    <recommendedName>
        <fullName evidence="4">CbaC protein</fullName>
    </recommendedName>
</protein>
<name>L9UKX8_HALBP</name>
<dbReference type="EMBL" id="AOHT01000044">
    <property type="protein sequence ID" value="ELY25504.1"/>
    <property type="molecule type" value="Genomic_DNA"/>
</dbReference>
<organism evidence="2 3">
    <name type="scientific">Halogeometricum borinquense (strain ATCC 700274 / DSM 11551 / JCM 10706 / KCTC 4070 / PR3)</name>
    <dbReference type="NCBI Taxonomy" id="469382"/>
    <lineage>
        <taxon>Archaea</taxon>
        <taxon>Methanobacteriati</taxon>
        <taxon>Methanobacteriota</taxon>
        <taxon>Stenosarchaea group</taxon>
        <taxon>Halobacteria</taxon>
        <taxon>Halobacteriales</taxon>
        <taxon>Haloferacaceae</taxon>
        <taxon>Halogeometricum</taxon>
    </lineage>
</organism>
<evidence type="ECO:0000313" key="3">
    <source>
        <dbReference type="Proteomes" id="UP000011585"/>
    </source>
</evidence>
<proteinExistence type="predicted"/>
<dbReference type="AlphaFoldDB" id="L9UKX8"/>
<accession>L9UKX8</accession>
<feature type="transmembrane region" description="Helical" evidence="1">
    <location>
        <begin position="36"/>
        <end position="57"/>
    </location>
</feature>